<evidence type="ECO:0000259" key="1">
    <source>
        <dbReference type="Pfam" id="PF00144"/>
    </source>
</evidence>
<keyword evidence="3" id="KW-0378">Hydrolase</keyword>
<reference evidence="3 4" key="1">
    <citation type="submission" date="2024-02" db="EMBL/GenBank/DDBJ databases">
        <title>Genome analysis and characterization of Microbaculum marinisediminis sp. nov., isolated from marine sediment.</title>
        <authorList>
            <person name="Du Z.-J."/>
            <person name="Ye Y.-Q."/>
            <person name="Zhang Z.-R."/>
            <person name="Yuan S.-M."/>
            <person name="Zhang X.-Y."/>
        </authorList>
    </citation>
    <scope>NUCLEOTIDE SEQUENCE [LARGE SCALE GENOMIC DNA]</scope>
    <source>
        <strain evidence="3 4">SDUM1044001</strain>
    </source>
</reference>
<comment type="caution">
    <text evidence="3">The sequence shown here is derived from an EMBL/GenBank/DDBJ whole genome shotgun (WGS) entry which is preliminary data.</text>
</comment>
<sequence>MHSTRLPFADASGRLSRILLPLVLTVAFASPTIPARADDDVPGFVAEIVPELEEYISQGMSSFDLPGLAVGIVTGDKLVYAKGFGTRRKGGEPVDTKTVFQIGSTSKAFLATMLAISVDRGDFKWDDRVVDIDPTFQMKDPWVTQEFRVFDIISQRSGLPPYVNDIFSMLGFDRTAMIRSLRFVEPRTSFRSTFSYTNLTHLVAGGIVTRAAGAEDWEAALRSEIFEPLGMDDSSASAAGIEAAPNHAVGHRWTADGTVEVPFTHLFPYNLDGAGAINSNVEDMAQWLRLQLADGKFDGDEIVSKENLAATRVPRVGLSDTYSYAMGWGLQSTPNGEIIWHNGGTLSFGAFVGILPSRNAGIVVLSNETNMGFPDAVGLWVLDRFLGNPEIDYAAQKLNAAKALGETASAQQDASAGQRSPMPFEQLAGDYRNDAMGPVTVTQEGDALAVAFTTGASITLTPWREDVFAATLAPVSGFETISESLGPDPIAFAQFQIDGSGSHNLLRLSMEDGQSYVFTRVRSASEEGSGE</sequence>
<dbReference type="Gene3D" id="2.40.128.600">
    <property type="match status" value="1"/>
</dbReference>
<dbReference type="Proteomes" id="UP001378188">
    <property type="component" value="Unassembled WGS sequence"/>
</dbReference>
<evidence type="ECO:0000313" key="3">
    <source>
        <dbReference type="EMBL" id="MEJ8573440.1"/>
    </source>
</evidence>
<dbReference type="Pfam" id="PF00144">
    <property type="entry name" value="Beta-lactamase"/>
    <property type="match status" value="1"/>
</dbReference>
<dbReference type="GO" id="GO:0016787">
    <property type="term" value="F:hydrolase activity"/>
    <property type="evidence" value="ECO:0007669"/>
    <property type="project" value="UniProtKB-KW"/>
</dbReference>
<proteinExistence type="predicted"/>
<feature type="domain" description="Peptidase S12 Pab87-related C-terminal" evidence="2">
    <location>
        <begin position="415"/>
        <end position="509"/>
    </location>
</feature>
<evidence type="ECO:0000313" key="4">
    <source>
        <dbReference type="Proteomes" id="UP001378188"/>
    </source>
</evidence>
<dbReference type="InterPro" id="IPR050491">
    <property type="entry name" value="AmpC-like"/>
</dbReference>
<name>A0AAW9RYW2_9HYPH</name>
<dbReference type="AlphaFoldDB" id="A0AAW9RYW2"/>
<feature type="domain" description="Beta-lactamase-related" evidence="1">
    <location>
        <begin position="53"/>
        <end position="372"/>
    </location>
</feature>
<dbReference type="InterPro" id="IPR012338">
    <property type="entry name" value="Beta-lactam/transpept-like"/>
</dbReference>
<accession>A0AAW9RYW2</accession>
<dbReference type="PANTHER" id="PTHR46825">
    <property type="entry name" value="D-ALANYL-D-ALANINE-CARBOXYPEPTIDASE/ENDOPEPTIDASE AMPH"/>
    <property type="match status" value="1"/>
</dbReference>
<protein>
    <submittedName>
        <fullName evidence="3">Serine hydrolase</fullName>
    </submittedName>
</protein>
<dbReference type="PANTHER" id="PTHR46825:SF15">
    <property type="entry name" value="BETA-LACTAMASE-RELATED DOMAIN-CONTAINING PROTEIN"/>
    <property type="match status" value="1"/>
</dbReference>
<dbReference type="EMBL" id="JAZHOF010000007">
    <property type="protein sequence ID" value="MEJ8573440.1"/>
    <property type="molecule type" value="Genomic_DNA"/>
</dbReference>
<dbReference type="SUPFAM" id="SSF56601">
    <property type="entry name" value="beta-lactamase/transpeptidase-like"/>
    <property type="match status" value="1"/>
</dbReference>
<dbReference type="RefSeq" id="WP_340331130.1">
    <property type="nucleotide sequence ID" value="NZ_JAZHOF010000007.1"/>
</dbReference>
<dbReference type="Gene3D" id="3.40.710.10">
    <property type="entry name" value="DD-peptidase/beta-lactamase superfamily"/>
    <property type="match status" value="1"/>
</dbReference>
<evidence type="ECO:0000259" key="2">
    <source>
        <dbReference type="Pfam" id="PF11954"/>
    </source>
</evidence>
<keyword evidence="4" id="KW-1185">Reference proteome</keyword>
<organism evidence="3 4">
    <name type="scientific">Microbaculum marinum</name>
    <dbReference type="NCBI Taxonomy" id="1764581"/>
    <lineage>
        <taxon>Bacteria</taxon>
        <taxon>Pseudomonadati</taxon>
        <taxon>Pseudomonadota</taxon>
        <taxon>Alphaproteobacteria</taxon>
        <taxon>Hyphomicrobiales</taxon>
        <taxon>Tepidamorphaceae</taxon>
        <taxon>Microbaculum</taxon>
    </lineage>
</organism>
<dbReference type="Pfam" id="PF11954">
    <property type="entry name" value="DUF3471"/>
    <property type="match status" value="1"/>
</dbReference>
<dbReference type="InterPro" id="IPR001466">
    <property type="entry name" value="Beta-lactam-related"/>
</dbReference>
<dbReference type="InterPro" id="IPR021860">
    <property type="entry name" value="Peptidase_S12_Pab87-rel_C"/>
</dbReference>
<gene>
    <name evidence="3" type="ORF">V3328_18265</name>
</gene>